<keyword evidence="2" id="KW-0012">Acyltransferase</keyword>
<reference evidence="3" key="1">
    <citation type="journal article" date="2019" name="Int. J. Syst. Evol. Microbiol.">
        <title>The Global Catalogue of Microorganisms (GCM) 10K type strain sequencing project: providing services to taxonomists for standard genome sequencing and annotation.</title>
        <authorList>
            <consortium name="The Broad Institute Genomics Platform"/>
            <consortium name="The Broad Institute Genome Sequencing Center for Infectious Disease"/>
            <person name="Wu L."/>
            <person name="Ma J."/>
        </authorList>
    </citation>
    <scope>NUCLEOTIDE SEQUENCE [LARGE SCALE GENOMIC DNA]</scope>
    <source>
        <strain evidence="3">CGMCC 4.1641</strain>
    </source>
</reference>
<dbReference type="EMBL" id="JBHSED010000074">
    <property type="protein sequence ID" value="MFC4307299.1"/>
    <property type="molecule type" value="Genomic_DNA"/>
</dbReference>
<dbReference type="SUPFAM" id="SSF55729">
    <property type="entry name" value="Acyl-CoA N-acyltransferases (Nat)"/>
    <property type="match status" value="1"/>
</dbReference>
<keyword evidence="3" id="KW-1185">Reference proteome</keyword>
<name>A0ABV8SLF5_9BACL</name>
<dbReference type="Pfam" id="PF00583">
    <property type="entry name" value="Acetyltransf_1"/>
    <property type="match status" value="1"/>
</dbReference>
<dbReference type="Gene3D" id="3.40.630.30">
    <property type="match status" value="1"/>
</dbReference>
<gene>
    <name evidence="2" type="ORF">ACFO1S_28130</name>
</gene>
<sequence>MTNRWDDPLLRDLLQYSIYSDAENVEDTIAAYMAGNGRSLYGYEEEGELIGIVGFAMNGTGELKIEHLAVEPDFRGLGYGRGLVLEALDKKKPALLTAETDEDAVNFYRSIGFEIESLGELCPGVERFKCIYTVDSE</sequence>
<dbReference type="InterPro" id="IPR000182">
    <property type="entry name" value="GNAT_dom"/>
</dbReference>
<protein>
    <submittedName>
        <fullName evidence="2">GNAT family N-acetyltransferase</fullName>
        <ecNumber evidence="2">2.3.-.-</ecNumber>
    </submittedName>
</protein>
<feature type="domain" description="N-acetyltransferase" evidence="1">
    <location>
        <begin position="1"/>
        <end position="135"/>
    </location>
</feature>
<evidence type="ECO:0000259" key="1">
    <source>
        <dbReference type="PROSITE" id="PS51186"/>
    </source>
</evidence>
<evidence type="ECO:0000313" key="2">
    <source>
        <dbReference type="EMBL" id="MFC4307299.1"/>
    </source>
</evidence>
<dbReference type="EC" id="2.3.-.-" evidence="2"/>
<accession>A0ABV8SLF5</accession>
<evidence type="ECO:0000313" key="3">
    <source>
        <dbReference type="Proteomes" id="UP001595755"/>
    </source>
</evidence>
<dbReference type="PROSITE" id="PS51186">
    <property type="entry name" value="GNAT"/>
    <property type="match status" value="1"/>
</dbReference>
<dbReference type="Proteomes" id="UP001595755">
    <property type="component" value="Unassembled WGS sequence"/>
</dbReference>
<comment type="caution">
    <text evidence="2">The sequence shown here is derived from an EMBL/GenBank/DDBJ whole genome shotgun (WGS) entry which is preliminary data.</text>
</comment>
<keyword evidence="2" id="KW-0808">Transferase</keyword>
<dbReference type="CDD" id="cd04301">
    <property type="entry name" value="NAT_SF"/>
    <property type="match status" value="1"/>
</dbReference>
<dbReference type="InterPro" id="IPR016181">
    <property type="entry name" value="Acyl_CoA_acyltransferase"/>
</dbReference>
<dbReference type="GO" id="GO:0016746">
    <property type="term" value="F:acyltransferase activity"/>
    <property type="evidence" value="ECO:0007669"/>
    <property type="project" value="UniProtKB-KW"/>
</dbReference>
<proteinExistence type="predicted"/>
<organism evidence="2 3">
    <name type="scientific">Cohnella boryungensis</name>
    <dbReference type="NCBI Taxonomy" id="768479"/>
    <lineage>
        <taxon>Bacteria</taxon>
        <taxon>Bacillati</taxon>
        <taxon>Bacillota</taxon>
        <taxon>Bacilli</taxon>
        <taxon>Bacillales</taxon>
        <taxon>Paenibacillaceae</taxon>
        <taxon>Cohnella</taxon>
    </lineage>
</organism>